<reference evidence="5" key="2">
    <citation type="submission" date="2020-09" db="EMBL/GenBank/DDBJ databases">
        <authorList>
            <person name="Sun Q."/>
            <person name="Zhou Y."/>
        </authorList>
    </citation>
    <scope>NUCLEOTIDE SEQUENCE</scope>
    <source>
        <strain evidence="5">CGMCC 1.15290</strain>
    </source>
</reference>
<dbReference type="Gene3D" id="1.10.10.10">
    <property type="entry name" value="Winged helix-like DNA-binding domain superfamily/Winged helix DNA-binding domain"/>
    <property type="match status" value="1"/>
</dbReference>
<reference evidence="5" key="1">
    <citation type="journal article" date="2014" name="Int. J. Syst. Evol. Microbiol.">
        <title>Complete genome sequence of Corynebacterium casei LMG S-19264T (=DSM 44701T), isolated from a smear-ripened cheese.</title>
        <authorList>
            <consortium name="US DOE Joint Genome Institute (JGI-PGF)"/>
            <person name="Walter F."/>
            <person name="Albersmeier A."/>
            <person name="Kalinowski J."/>
            <person name="Ruckert C."/>
        </authorList>
    </citation>
    <scope>NUCLEOTIDE SEQUENCE</scope>
    <source>
        <strain evidence="5">CGMCC 1.15290</strain>
    </source>
</reference>
<keyword evidence="3" id="KW-0804">Transcription</keyword>
<dbReference type="EMBL" id="BMIB01000001">
    <property type="protein sequence ID" value="GGH59526.1"/>
    <property type="molecule type" value="Genomic_DNA"/>
</dbReference>
<dbReference type="PROSITE" id="PS51118">
    <property type="entry name" value="HTH_HXLR"/>
    <property type="match status" value="1"/>
</dbReference>
<dbReference type="InterPro" id="IPR036388">
    <property type="entry name" value="WH-like_DNA-bd_sf"/>
</dbReference>
<dbReference type="Proteomes" id="UP000627292">
    <property type="component" value="Unassembled WGS sequence"/>
</dbReference>
<accession>A0A917IQJ2</accession>
<name>A0A917IQJ2_9BACT</name>
<dbReference type="InterPro" id="IPR002577">
    <property type="entry name" value="HTH_HxlR"/>
</dbReference>
<evidence type="ECO:0000256" key="3">
    <source>
        <dbReference type="ARBA" id="ARBA00023163"/>
    </source>
</evidence>
<evidence type="ECO:0000313" key="5">
    <source>
        <dbReference type="EMBL" id="GGH59526.1"/>
    </source>
</evidence>
<evidence type="ECO:0000256" key="1">
    <source>
        <dbReference type="ARBA" id="ARBA00023015"/>
    </source>
</evidence>
<evidence type="ECO:0000256" key="2">
    <source>
        <dbReference type="ARBA" id="ARBA00023125"/>
    </source>
</evidence>
<proteinExistence type="predicted"/>
<feature type="domain" description="HTH hxlR-type" evidence="4">
    <location>
        <begin position="10"/>
        <end position="113"/>
    </location>
</feature>
<dbReference type="InterPro" id="IPR036390">
    <property type="entry name" value="WH_DNA-bd_sf"/>
</dbReference>
<dbReference type="GO" id="GO:0003677">
    <property type="term" value="F:DNA binding"/>
    <property type="evidence" value="ECO:0007669"/>
    <property type="project" value="UniProtKB-KW"/>
</dbReference>
<keyword evidence="6" id="KW-1185">Reference proteome</keyword>
<dbReference type="AlphaFoldDB" id="A0A917IQJ2"/>
<sequence>MNMKRKYPDCGKKILAIHDAMDVLNGKWKVSIIACLCYKSMRYSELLREVKGISGKVLSRELKDLEINQLVQRNVQDTQPVTVSYEITDYGVTLKELTDVIAQWGFLHRERILSRKTN</sequence>
<keyword evidence="1" id="KW-0805">Transcription regulation</keyword>
<evidence type="ECO:0000313" key="6">
    <source>
        <dbReference type="Proteomes" id="UP000627292"/>
    </source>
</evidence>
<dbReference type="Pfam" id="PF01638">
    <property type="entry name" value="HxlR"/>
    <property type="match status" value="1"/>
</dbReference>
<organism evidence="5 6">
    <name type="scientific">Filimonas zeae</name>
    <dbReference type="NCBI Taxonomy" id="1737353"/>
    <lineage>
        <taxon>Bacteria</taxon>
        <taxon>Pseudomonadati</taxon>
        <taxon>Bacteroidota</taxon>
        <taxon>Chitinophagia</taxon>
        <taxon>Chitinophagales</taxon>
        <taxon>Chitinophagaceae</taxon>
        <taxon>Filimonas</taxon>
    </lineage>
</organism>
<keyword evidence="2" id="KW-0238">DNA-binding</keyword>
<gene>
    <name evidence="5" type="ORF">GCM10011379_06390</name>
</gene>
<protein>
    <submittedName>
        <fullName evidence="5">Transcriptional regulator</fullName>
    </submittedName>
</protein>
<dbReference type="PANTHER" id="PTHR33204:SF29">
    <property type="entry name" value="TRANSCRIPTIONAL REGULATOR"/>
    <property type="match status" value="1"/>
</dbReference>
<evidence type="ECO:0000259" key="4">
    <source>
        <dbReference type="PROSITE" id="PS51118"/>
    </source>
</evidence>
<dbReference type="PANTHER" id="PTHR33204">
    <property type="entry name" value="TRANSCRIPTIONAL REGULATOR, MARR FAMILY"/>
    <property type="match status" value="1"/>
</dbReference>
<dbReference type="SUPFAM" id="SSF46785">
    <property type="entry name" value="Winged helix' DNA-binding domain"/>
    <property type="match status" value="1"/>
</dbReference>
<comment type="caution">
    <text evidence="5">The sequence shown here is derived from an EMBL/GenBank/DDBJ whole genome shotgun (WGS) entry which is preliminary data.</text>
</comment>